<accession>D2EFB0</accession>
<dbReference type="GO" id="GO:0006450">
    <property type="term" value="P:regulation of translational fidelity"/>
    <property type="evidence" value="ECO:0007669"/>
    <property type="project" value="InterPro"/>
</dbReference>
<keyword evidence="4 5" id="KW-0648">Protein biosynthesis</keyword>
<dbReference type="GO" id="GO:0004067">
    <property type="term" value="F:asparaginase activity"/>
    <property type="evidence" value="ECO:0007669"/>
    <property type="project" value="UniProtKB-UniRule"/>
</dbReference>
<feature type="active site" evidence="5">
    <location>
        <position position="167"/>
    </location>
</feature>
<dbReference type="SUPFAM" id="SSF53774">
    <property type="entry name" value="Glutaminase/Asparaginase"/>
    <property type="match status" value="1"/>
</dbReference>
<evidence type="ECO:0000256" key="1">
    <source>
        <dbReference type="ARBA" id="ARBA00022598"/>
    </source>
</evidence>
<comment type="similarity">
    <text evidence="5 7">Belongs to the asparaginase 1 family. GatD subfamily.</text>
</comment>
<dbReference type="PRINTS" id="PR00139">
    <property type="entry name" value="ASNGLNASE"/>
</dbReference>
<dbReference type="PROSITE" id="PS00144">
    <property type="entry name" value="ASN_GLN_ASE_1"/>
    <property type="match status" value="1"/>
</dbReference>
<keyword evidence="10" id="KW-0808">Transferase</keyword>
<dbReference type="SFLD" id="SFLDS00057">
    <property type="entry name" value="Glutaminase/Asparaginase"/>
    <property type="match status" value="1"/>
</dbReference>
<dbReference type="NCBIfam" id="TIGR02153">
    <property type="entry name" value="gatD_arch"/>
    <property type="match status" value="1"/>
</dbReference>
<evidence type="ECO:0000256" key="5">
    <source>
        <dbReference type="HAMAP-Rule" id="MF_00586"/>
    </source>
</evidence>
<dbReference type="Gene3D" id="3.40.50.40">
    <property type="match status" value="1"/>
</dbReference>
<dbReference type="InterPro" id="IPR036152">
    <property type="entry name" value="Asp/glu_Ase-like_sf"/>
</dbReference>
<dbReference type="PIRSF" id="PIRSF500176">
    <property type="entry name" value="L_ASNase"/>
    <property type="match status" value="1"/>
</dbReference>
<dbReference type="CDD" id="cd08962">
    <property type="entry name" value="GatD"/>
    <property type="match status" value="1"/>
</dbReference>
<dbReference type="GO" id="GO:0006520">
    <property type="term" value="P:amino acid metabolic process"/>
    <property type="evidence" value="ECO:0007669"/>
    <property type="project" value="InterPro"/>
</dbReference>
<dbReference type="AlphaFoldDB" id="D2EFB0"/>
<dbReference type="SUPFAM" id="SSF141300">
    <property type="entry name" value="GatD N-terminal domain-like"/>
    <property type="match status" value="1"/>
</dbReference>
<dbReference type="InterPro" id="IPR011878">
    <property type="entry name" value="GatD"/>
</dbReference>
<dbReference type="GO" id="GO:0006412">
    <property type="term" value="P:translation"/>
    <property type="evidence" value="ECO:0007669"/>
    <property type="project" value="UniProtKB-UniRule"/>
</dbReference>
<reference evidence="10 11" key="1">
    <citation type="journal article" date="2010" name="Proc. Natl. Acad. Sci. U.S.A.">
        <title>Enigmatic, ultrasmall, uncultivated Archaea.</title>
        <authorList>
            <person name="Baker B.J."/>
            <person name="Comolli L.R."/>
            <person name="Dick G.J."/>
            <person name="Hauser L.J."/>
            <person name="Hyatt D."/>
            <person name="Dill B.D."/>
            <person name="Land M.L."/>
            <person name="Verberkmoes N.C."/>
            <person name="Hettich R.L."/>
            <person name="Banfield J.F."/>
        </authorList>
    </citation>
    <scope>NUCLEOTIDE SEQUENCE [LARGE SCALE GENOMIC DNA]</scope>
</reference>
<evidence type="ECO:0000259" key="9">
    <source>
        <dbReference type="Pfam" id="PF17763"/>
    </source>
</evidence>
<protein>
    <recommendedName>
        <fullName evidence="5 7">Glutamyl-tRNA(Gln) amidotransferase subunit D</fullName>
        <shortName evidence="5">Glu-ADT subunit D</shortName>
        <ecNumber evidence="5 7">6.3.5.-</ecNumber>
    </recommendedName>
</protein>
<feature type="active site" evidence="5 6">
    <location>
        <position position="91"/>
    </location>
</feature>
<dbReference type="Pfam" id="PF17763">
    <property type="entry name" value="Asparaginase_C"/>
    <property type="match status" value="1"/>
</dbReference>
<keyword evidence="1 5" id="KW-0436">Ligase</keyword>
<feature type="active site" evidence="5">
    <location>
        <position position="168"/>
    </location>
</feature>
<dbReference type="InterPro" id="IPR027474">
    <property type="entry name" value="L-asparaginase_N"/>
</dbReference>
<dbReference type="GO" id="GO:0050567">
    <property type="term" value="F:glutaminyl-tRNA synthase (glutamine-hydrolyzing) activity"/>
    <property type="evidence" value="ECO:0007669"/>
    <property type="project" value="UniProtKB-UniRule"/>
</dbReference>
<gene>
    <name evidence="5" type="primary">gatD</name>
    <name evidence="10" type="ORF">BJBARM4_0428</name>
</gene>
<dbReference type="InterPro" id="IPR006034">
    <property type="entry name" value="Asparaginase/glutaminase-like"/>
</dbReference>
<feature type="active site" evidence="5">
    <location>
        <position position="246"/>
    </location>
</feature>
<evidence type="ECO:0000313" key="10">
    <source>
        <dbReference type="EMBL" id="EEZ92915.1"/>
    </source>
</evidence>
<evidence type="ECO:0000256" key="7">
    <source>
        <dbReference type="RuleBase" id="RU004457"/>
    </source>
</evidence>
<dbReference type="GO" id="GO:0005524">
    <property type="term" value="F:ATP binding"/>
    <property type="evidence" value="ECO:0007669"/>
    <property type="project" value="UniProtKB-KW"/>
</dbReference>
<keyword evidence="2 5" id="KW-0547">Nucleotide-binding</keyword>
<dbReference type="GO" id="GO:0016740">
    <property type="term" value="F:transferase activity"/>
    <property type="evidence" value="ECO:0007669"/>
    <property type="project" value="UniProtKB-KW"/>
</dbReference>
<dbReference type="PROSITE" id="PS51732">
    <property type="entry name" value="ASN_GLN_ASE_3"/>
    <property type="match status" value="1"/>
</dbReference>
<evidence type="ECO:0000259" key="8">
    <source>
        <dbReference type="Pfam" id="PF00710"/>
    </source>
</evidence>
<dbReference type="InterPro" id="IPR037152">
    <property type="entry name" value="L-asparaginase_N_sf"/>
</dbReference>
<comment type="catalytic activity">
    <reaction evidence="5 7">
        <text>L-glutamyl-tRNA(Gln) + L-glutamine + ATP + H2O = L-glutaminyl-tRNA(Gln) + L-glutamate + ADP + phosphate + H(+)</text>
        <dbReference type="Rhea" id="RHEA:17521"/>
        <dbReference type="Rhea" id="RHEA-COMP:9681"/>
        <dbReference type="Rhea" id="RHEA-COMP:9684"/>
        <dbReference type="ChEBI" id="CHEBI:15377"/>
        <dbReference type="ChEBI" id="CHEBI:15378"/>
        <dbReference type="ChEBI" id="CHEBI:29985"/>
        <dbReference type="ChEBI" id="CHEBI:30616"/>
        <dbReference type="ChEBI" id="CHEBI:43474"/>
        <dbReference type="ChEBI" id="CHEBI:58359"/>
        <dbReference type="ChEBI" id="CHEBI:78520"/>
        <dbReference type="ChEBI" id="CHEBI:78521"/>
        <dbReference type="ChEBI" id="CHEBI:456216"/>
    </reaction>
</comment>
<feature type="domain" description="Asparaginase/glutaminase C-terminal" evidence="9">
    <location>
        <begin position="295"/>
        <end position="412"/>
    </location>
</feature>
<dbReference type="PIRSF" id="PIRSF001220">
    <property type="entry name" value="L-ASNase_gatD"/>
    <property type="match status" value="1"/>
</dbReference>
<proteinExistence type="inferred from homology"/>
<evidence type="ECO:0000313" key="11">
    <source>
        <dbReference type="Proteomes" id="UP000009375"/>
    </source>
</evidence>
<dbReference type="Proteomes" id="UP000009375">
    <property type="component" value="Unassembled WGS sequence"/>
</dbReference>
<dbReference type="InterPro" id="IPR020827">
    <property type="entry name" value="Asparaginase/glutaminase_AS1"/>
</dbReference>
<dbReference type="Pfam" id="PF00710">
    <property type="entry name" value="Asparaginase"/>
    <property type="match status" value="1"/>
</dbReference>
<dbReference type="NCBIfam" id="NF003217">
    <property type="entry name" value="PRK04183.1"/>
    <property type="match status" value="1"/>
</dbReference>
<comment type="subunit">
    <text evidence="5 7">Heterodimer of GatD and GatE.</text>
</comment>
<dbReference type="NCBIfam" id="TIGR00519">
    <property type="entry name" value="asnASE_I"/>
    <property type="match status" value="1"/>
</dbReference>
<feature type="domain" description="L-asparaginase N-terminal" evidence="8">
    <location>
        <begin position="83"/>
        <end position="269"/>
    </location>
</feature>
<dbReference type="Gene3D" id="3.40.50.1170">
    <property type="entry name" value="L-asparaginase, N-terminal domain"/>
    <property type="match status" value="1"/>
</dbReference>
<dbReference type="PANTHER" id="PTHR11707:SF28">
    <property type="entry name" value="60 KDA LYSOPHOSPHOLIPASE"/>
    <property type="match status" value="1"/>
</dbReference>
<keyword evidence="3 5" id="KW-0067">ATP-binding</keyword>
<evidence type="ECO:0000256" key="6">
    <source>
        <dbReference type="PROSITE-ProRule" id="PRU10099"/>
    </source>
</evidence>
<comment type="function">
    <text evidence="5 7">Allows the formation of correctly charged Gln-tRNA(Gln) through the transamidation of misacylated Glu-tRNA(Gln) in organisms which lack glutaminyl-tRNA synthetase. The reaction takes place in the presence of glutamine and ATP through an activated gamma-phospho-Glu-tRNA(Gln). The GatDE system is specific for glutamate and does not act on aspartate.</text>
</comment>
<dbReference type="HAMAP" id="MF_00586">
    <property type="entry name" value="GatD"/>
    <property type="match status" value="1"/>
</dbReference>
<evidence type="ECO:0000256" key="2">
    <source>
        <dbReference type="ARBA" id="ARBA00022741"/>
    </source>
</evidence>
<dbReference type="SMART" id="SM00870">
    <property type="entry name" value="Asparaginase"/>
    <property type="match status" value="1"/>
</dbReference>
<evidence type="ECO:0000256" key="3">
    <source>
        <dbReference type="ARBA" id="ARBA00022840"/>
    </source>
</evidence>
<sequence length="431" mass="48089">MAIKRIEMNNLSFEDLIEVVINNQIFNGEFIKEEENLAVIKLKSGYDIAIPKSSIDNIKIIEKGNREETKQKENKKEIEDPDITIITTGGTISSKIDYKTGGVSPSVDSDYYFKISPDLDKQGKISIINLMKKLSENMLPSDWIKIAKEAYNNISKGSKGIIITSGTDTMHFASSALSFLLNPLSSPVVFTGSQRSTDRGSTDASTNLLLSAFTAKNFQGGESVICMHANLNDGYNYILRGNKARKMHTERRDAFRPINIEPLAKVHTDGKIDELSSEIIPKNQNTKFNNKLDDNVKLIYSYPSMGGDIIDYYIDNKVHGIVIAATGFGNLPLEDKTIINALKKAEKNSIPLVITPQTIYGSTNKFVYSTLREISKFDNIIYVGDMTTETAFVKLMFALGNSKKMEEIKKIMSTNLAGEIKDRSKINEFLI</sequence>
<dbReference type="EMBL" id="GG730045">
    <property type="protein sequence ID" value="EEZ92915.1"/>
    <property type="molecule type" value="Genomic_DNA"/>
</dbReference>
<dbReference type="PANTHER" id="PTHR11707">
    <property type="entry name" value="L-ASPARAGINASE"/>
    <property type="match status" value="1"/>
</dbReference>
<dbReference type="EC" id="6.3.5.-" evidence="5 7"/>
<dbReference type="InterPro" id="IPR037222">
    <property type="entry name" value="GatD_N_sf"/>
</dbReference>
<dbReference type="InterPro" id="IPR040919">
    <property type="entry name" value="Asparaginase_C"/>
</dbReference>
<dbReference type="InterPro" id="IPR006033">
    <property type="entry name" value="AsnA_fam"/>
</dbReference>
<evidence type="ECO:0000256" key="4">
    <source>
        <dbReference type="ARBA" id="ARBA00022917"/>
    </source>
</evidence>
<organism evidence="10 11">
    <name type="scientific">Candidatus Parvarchaeum acidiphilum ARMAN-4</name>
    <dbReference type="NCBI Taxonomy" id="662760"/>
    <lineage>
        <taxon>Archaea</taxon>
        <taxon>Candidatus Parvarchaeota</taxon>
        <taxon>Candidatus Parvarchaeum</taxon>
    </lineage>
</organism>
<name>D2EFB0_PARA4</name>
<dbReference type="InterPro" id="IPR027473">
    <property type="entry name" value="L-asparaginase_C"/>
</dbReference>
<dbReference type="Gene3D" id="2.30.30.520">
    <property type="match status" value="1"/>
</dbReference>